<protein>
    <submittedName>
        <fullName evidence="1">Uncharacterized protein</fullName>
    </submittedName>
</protein>
<sequence length="1264" mass="145160">MNNYSENWRHLKLILAGHEDHYRESKPYSYEDHIHAKALSIFLTNATLATPVLSRATVGAILAGHCRWPHETNLDQYKGIDLPLSFFEKNGLLTFHADWCTVNCQEVRDLDNVDPSLIPLAQTIKHLKDICYGRDGYIQPRYTCQADELNDHLSVHFGSLPIATLLPELQLNNGIYELPPENQSFSPLVCTALWFRLRDKLEPKEAFKSWILFLRVNCDWAMPVLFDDSAYEERTAFNEQLAAYVALDPSLCCTADTLWRQCISTSQFSSIVTPIDHVSQITIDLEENTSTTKDETIELSYVTLDSLESAYPSFNADDSDDIQFIQEWQQARHWPDLNIFYTWLLATTLEDSIHIDGSTLSSSAFADTLLELATTRPALKHILFNLTQHYKSSSFILFLLSQPSYSEVALFHLAQKSLAQASRASHSFLQHFDKGYQQLVCHEFLRAINAEIGSGERLLRAVSILGNRCSLHAKDYTKRFEYDFLLNLLECLSNQNINQLGQAVTRHLAAPSKLINRFPSPHHWYLVGFWLIERLENTGIDPTDTLCDGLKVTLLNYYHAEFETSLSGEISKLEANLFFSTLPWHKLIGKEGVGPLLALSTNPYKWQQDLYYSNKKSLAIASTLRHYLQVLMTVGRAQIPSQHRDRISNRVVNVVIALGFANEHALSIFNGIFHKDEYDLWTSFCLYTNILQDPLYEDLFEGCVATIPLDQLLILFERCQINARAQRLLDKVAERELAESEDLGLAALEKAFVSAYQMGRILLVTKLIDDAKSILSEARFSGSKNPYVIGVRQAWLSYEYKSQLLQLSHTPDITPGKFEEEVLRIPLPHERDDTPVQHGGGRYRRDCEQFRRYFIAAAWCETDPNKCVAIMEALYRESNDKGHSFMLFQGRLGLQKIGQDAVRLRYALMQFLESLHDLEPDQMPLFWVVAILDTFWKLHDSSGIDAFWMRLDQIQQERLEILYPYCQALIERGDPLIAHQIFNRYLKLNPQVFDEPNTKDLIDKLYKALPKDPPITQLIQLVNEESQRSLIQLSKHYAQIVSKEFEDYVAIVDPALLPHEFLKKIVLEVAYELLLRKKNLQIHTQGKNDRTDIRITKEDLINDWFTSLFDKRMAEANIGLRDQKRAGQSKSGDQPGEIDGFITGVKNKRIAIFEAFRLFSKDTTVIAEHLDKIAGYDNESLSPVFMMAYCDVGNFEALTSGYAEYIANKVYSGFNFSSGSCSRIEIQKDTHFLWLGMERRLRNHQEVIFYHLLLNMRMEDKPAS</sequence>
<organism evidence="1 2">
    <name type="scientific">Chromobacterium phragmitis</name>
    <dbReference type="NCBI Taxonomy" id="2202141"/>
    <lineage>
        <taxon>Bacteria</taxon>
        <taxon>Pseudomonadati</taxon>
        <taxon>Pseudomonadota</taxon>
        <taxon>Betaproteobacteria</taxon>
        <taxon>Neisseriales</taxon>
        <taxon>Chromobacteriaceae</taxon>
        <taxon>Chromobacterium</taxon>
    </lineage>
</organism>
<dbReference type="EMBL" id="JBDXMI010000001">
    <property type="protein sequence ID" value="MEO9385212.1"/>
    <property type="molecule type" value="Genomic_DNA"/>
</dbReference>
<gene>
    <name evidence="1" type="ORF">ABI908_14035</name>
</gene>
<reference evidence="1 2" key="1">
    <citation type="submission" date="2024-05" db="EMBL/GenBank/DDBJ databases">
        <authorList>
            <person name="De Oliveira J.P."/>
            <person name="Noriler S.A."/>
            <person name="De Oliveira A.G."/>
            <person name="Sipoli D.S."/>
        </authorList>
    </citation>
    <scope>NUCLEOTIDE SEQUENCE [LARGE SCALE GENOMIC DNA]</scope>
    <source>
        <strain evidence="1 2">LABIM192</strain>
    </source>
</reference>
<proteinExistence type="predicted"/>
<evidence type="ECO:0000313" key="2">
    <source>
        <dbReference type="Proteomes" id="UP001462502"/>
    </source>
</evidence>
<dbReference type="RefSeq" id="WP_347937383.1">
    <property type="nucleotide sequence ID" value="NZ_JBDXMI010000001.1"/>
</dbReference>
<dbReference type="Proteomes" id="UP001462502">
    <property type="component" value="Unassembled WGS sequence"/>
</dbReference>
<evidence type="ECO:0000313" key="1">
    <source>
        <dbReference type="EMBL" id="MEO9385212.1"/>
    </source>
</evidence>
<name>A0ABV0IWZ6_9NEIS</name>
<accession>A0ABV0IWZ6</accession>
<keyword evidence="2" id="KW-1185">Reference proteome</keyword>
<comment type="caution">
    <text evidence="1">The sequence shown here is derived from an EMBL/GenBank/DDBJ whole genome shotgun (WGS) entry which is preliminary data.</text>
</comment>